<evidence type="ECO:0000256" key="3">
    <source>
        <dbReference type="ARBA" id="ARBA00023163"/>
    </source>
</evidence>
<dbReference type="EMBL" id="VOMB01000012">
    <property type="protein sequence ID" value="MBU9763919.1"/>
    <property type="molecule type" value="Genomic_DNA"/>
</dbReference>
<gene>
    <name evidence="5" type="ORF">FR943_08700</name>
</gene>
<name>A0ABS6KK26_9MYCO</name>
<feature type="domain" description="HTH araC/xylS-type" evidence="4">
    <location>
        <begin position="304"/>
        <end position="405"/>
    </location>
</feature>
<dbReference type="SMART" id="SM00342">
    <property type="entry name" value="HTH_ARAC"/>
    <property type="match status" value="1"/>
</dbReference>
<sequence length="410" mass="45929">MPGAVELDQEVHLIDRERTSSRERRIDLPTEQFRRLCKTLPALPLDVAEHRGSRTLHSFDCHHRSTPSPPAGRSQPIRRIWSMQIGTAPGVLHCWFMDVPLARTRITRLEDLSDAVNDAGLSAFQMSREPPSGSLVHAAHDGVALSSGRFDSRVQIRGPLSDDALSIAVGLRIPPRNRLLLREIDSGVVTIFRPGDEQEAFHDVNSLYAVLTLSPEILEREAQRYGFILSPKAFRRTGIHPRPLGPTHLATISTFLAHLHRNHHQMRLGSATLADIASAFVGHFAQDPAPLPILTLRRRQRVVESARAHIHQHLDQHLDIEAVARHTNVSRRTLARAFEETLGESPQCYITRMRLHHIRSDLLTPTRSPATIAEVSNRWGVGELGRMAARYRALFGELPSQTRARNNGAC</sequence>
<accession>A0ABS6KK26</accession>
<dbReference type="PANTHER" id="PTHR46796">
    <property type="entry name" value="HTH-TYPE TRANSCRIPTIONAL ACTIVATOR RHAS-RELATED"/>
    <property type="match status" value="1"/>
</dbReference>
<dbReference type="Pfam" id="PF12833">
    <property type="entry name" value="HTH_18"/>
    <property type="match status" value="1"/>
</dbReference>
<dbReference type="SUPFAM" id="SSF46689">
    <property type="entry name" value="Homeodomain-like"/>
    <property type="match status" value="1"/>
</dbReference>
<keyword evidence="6" id="KW-1185">Reference proteome</keyword>
<comment type="caution">
    <text evidence="5">The sequence shown here is derived from an EMBL/GenBank/DDBJ whole genome shotgun (WGS) entry which is preliminary data.</text>
</comment>
<evidence type="ECO:0000313" key="6">
    <source>
        <dbReference type="Proteomes" id="UP000812982"/>
    </source>
</evidence>
<dbReference type="PROSITE" id="PS01124">
    <property type="entry name" value="HTH_ARAC_FAMILY_2"/>
    <property type="match status" value="1"/>
</dbReference>
<dbReference type="InterPro" id="IPR050204">
    <property type="entry name" value="AraC_XylS_family_regulators"/>
</dbReference>
<keyword evidence="1" id="KW-0805">Transcription regulation</keyword>
<dbReference type="PANTHER" id="PTHR46796:SF12">
    <property type="entry name" value="HTH-TYPE DNA-BINDING TRANSCRIPTIONAL ACTIVATOR EUTR"/>
    <property type="match status" value="1"/>
</dbReference>
<proteinExistence type="predicted"/>
<evidence type="ECO:0000313" key="5">
    <source>
        <dbReference type="EMBL" id="MBU9763919.1"/>
    </source>
</evidence>
<evidence type="ECO:0000259" key="4">
    <source>
        <dbReference type="PROSITE" id="PS01124"/>
    </source>
</evidence>
<organism evidence="5 6">
    <name type="scientific">[Mycobacterium] fortunisiensis</name>
    <dbReference type="NCBI Taxonomy" id="2600579"/>
    <lineage>
        <taxon>Bacteria</taxon>
        <taxon>Bacillati</taxon>
        <taxon>Actinomycetota</taxon>
        <taxon>Actinomycetes</taxon>
        <taxon>Mycobacteriales</taxon>
        <taxon>Mycobacteriaceae</taxon>
        <taxon>Mycolicibacterium</taxon>
    </lineage>
</organism>
<dbReference type="InterPro" id="IPR009057">
    <property type="entry name" value="Homeodomain-like_sf"/>
</dbReference>
<dbReference type="InterPro" id="IPR018060">
    <property type="entry name" value="HTH_AraC"/>
</dbReference>
<dbReference type="Gene3D" id="1.10.10.60">
    <property type="entry name" value="Homeodomain-like"/>
    <property type="match status" value="1"/>
</dbReference>
<reference evidence="5 6" key="1">
    <citation type="journal article" date="2021" name="Sci. Rep.">
        <title>Phenotypic and genomic hallmarks of a novel, potentially pathogenic rapidly growing Mycobacterium species related to the Mycobacterium fortuitum complex.</title>
        <authorList>
            <person name="Gharbi R."/>
            <person name="Khanna V."/>
            <person name="Frigui W."/>
            <person name="Mhenni B."/>
            <person name="Brosch R."/>
            <person name="Mardassi H."/>
        </authorList>
    </citation>
    <scope>NUCLEOTIDE SEQUENCE [LARGE SCALE GENOMIC DNA]</scope>
    <source>
        <strain evidence="5 6">TNTM28</strain>
    </source>
</reference>
<evidence type="ECO:0000256" key="1">
    <source>
        <dbReference type="ARBA" id="ARBA00023015"/>
    </source>
</evidence>
<keyword evidence="3" id="KW-0804">Transcription</keyword>
<evidence type="ECO:0000256" key="2">
    <source>
        <dbReference type="ARBA" id="ARBA00023125"/>
    </source>
</evidence>
<protein>
    <submittedName>
        <fullName evidence="5">Helix-turn-helix transcriptional regulator</fullName>
    </submittedName>
</protein>
<keyword evidence="2" id="KW-0238">DNA-binding</keyword>
<dbReference type="Proteomes" id="UP000812982">
    <property type="component" value="Unassembled WGS sequence"/>
</dbReference>